<evidence type="ECO:0000313" key="1">
    <source>
        <dbReference type="EMBL" id="UYM17947.1"/>
    </source>
</evidence>
<dbReference type="Gene3D" id="3.60.60.10">
    <property type="entry name" value="Penicillin V Acylase, Chain A"/>
    <property type="match status" value="1"/>
</dbReference>
<evidence type="ECO:0000313" key="2">
    <source>
        <dbReference type="Proteomes" id="UP001163255"/>
    </source>
</evidence>
<protein>
    <submittedName>
        <fullName evidence="1">Uncharacterized protein</fullName>
    </submittedName>
</protein>
<keyword evidence="2" id="KW-1185">Reference proteome</keyword>
<proteinExistence type="predicted"/>
<name>A0ABY6GYN3_9GAMM</name>
<organism evidence="1 2">
    <name type="scientific">Endozoicomonas euniceicola</name>
    <dbReference type="NCBI Taxonomy" id="1234143"/>
    <lineage>
        <taxon>Bacteria</taxon>
        <taxon>Pseudomonadati</taxon>
        <taxon>Pseudomonadota</taxon>
        <taxon>Gammaproteobacteria</taxon>
        <taxon>Oceanospirillales</taxon>
        <taxon>Endozoicomonadaceae</taxon>
        <taxon>Endozoicomonas</taxon>
    </lineage>
</organism>
<accession>A0ABY6GYN3</accession>
<sequence length="96" mass="11092">MVHTNHSTTTQHDFVDEEFGSHTLERLKAAQEFMKTANGDTTKEEAYKFAKTKPVWKGRGDMMGTVTSTHFRVNGKKVDMYMRTDDEHKDVHIKNC</sequence>
<dbReference type="RefSeq" id="WP_262600717.1">
    <property type="nucleotide sequence ID" value="NZ_CP103300.1"/>
</dbReference>
<gene>
    <name evidence="1" type="ORF">NX720_08600</name>
</gene>
<dbReference type="Proteomes" id="UP001163255">
    <property type="component" value="Chromosome"/>
</dbReference>
<dbReference type="EMBL" id="CP103300">
    <property type="protein sequence ID" value="UYM17947.1"/>
    <property type="molecule type" value="Genomic_DNA"/>
</dbReference>
<reference evidence="1" key="1">
    <citation type="submission" date="2022-10" db="EMBL/GenBank/DDBJ databases">
        <title>Completed Genome Sequence of two octocoral isolated bacterium, Endozoicomonas euniceicola EF212T and Endozoicomonas gorgoniicola PS125T.</title>
        <authorList>
            <person name="Chiou Y.-J."/>
            <person name="Chen Y.-H."/>
        </authorList>
    </citation>
    <scope>NUCLEOTIDE SEQUENCE</scope>
    <source>
        <strain evidence="1">EF212</strain>
    </source>
</reference>